<dbReference type="Proteomes" id="UP000647133">
    <property type="component" value="Unassembled WGS sequence"/>
</dbReference>
<evidence type="ECO:0000313" key="2">
    <source>
        <dbReference type="EMBL" id="MBD8487512.1"/>
    </source>
</evidence>
<dbReference type="EMBL" id="JACYTQ010000001">
    <property type="protein sequence ID" value="MBD8487512.1"/>
    <property type="molecule type" value="Genomic_DNA"/>
</dbReference>
<organism evidence="2 3">
    <name type="scientific">Echinicola arenosa</name>
    <dbReference type="NCBI Taxonomy" id="2774144"/>
    <lineage>
        <taxon>Bacteria</taxon>
        <taxon>Pseudomonadati</taxon>
        <taxon>Bacteroidota</taxon>
        <taxon>Cytophagia</taxon>
        <taxon>Cytophagales</taxon>
        <taxon>Cyclobacteriaceae</taxon>
        <taxon>Echinicola</taxon>
    </lineage>
</organism>
<feature type="chain" id="PRO_5045874846" evidence="1">
    <location>
        <begin position="22"/>
        <end position="275"/>
    </location>
</feature>
<accession>A0ABR9AFA5</accession>
<name>A0ABR9AFA5_9BACT</name>
<keyword evidence="3" id="KW-1185">Reference proteome</keyword>
<dbReference type="SUPFAM" id="SSF101898">
    <property type="entry name" value="NHL repeat"/>
    <property type="match status" value="1"/>
</dbReference>
<protein>
    <submittedName>
        <fullName evidence="2">Uncharacterized protein</fullName>
    </submittedName>
</protein>
<sequence length="275" mass="31477">MIARTFIILVFASFLNQFSLAQEIQWEKVFEINTSDVQQLDIDNTDKIYLTDSKGNITVYNHLGDSINSYSPTFQGSLSQFEVSRTVNIFTFSKDLQRIEILDRFLAPRFSGRLNSPEFGNIKAASLGNNLKVWLYDETDFSLLQYDYQRNTVLQKQTLNLILNEEHLNITEITEYKNTLFINTHANGIFLLDNQGNYLGNLPFKTSKKLSFKGSYLLTTQKGELILIHLISATPTRYKSPCNASIVSTGNKIIVFYDGDNIHGYKTPSSLFFRQ</sequence>
<dbReference type="RefSeq" id="WP_192007491.1">
    <property type="nucleotide sequence ID" value="NZ_JACYTQ010000001.1"/>
</dbReference>
<keyword evidence="1" id="KW-0732">Signal</keyword>
<gene>
    <name evidence="2" type="ORF">IFO69_02010</name>
</gene>
<reference evidence="2 3" key="1">
    <citation type="submission" date="2020-09" db="EMBL/GenBank/DDBJ databases">
        <title>Echinicola sp. CAU 1574 isolated from sand of Sido Beach.</title>
        <authorList>
            <person name="Kim W."/>
        </authorList>
    </citation>
    <scope>NUCLEOTIDE SEQUENCE [LARGE SCALE GENOMIC DNA]</scope>
    <source>
        <strain evidence="2 3">CAU 1574</strain>
    </source>
</reference>
<evidence type="ECO:0000256" key="1">
    <source>
        <dbReference type="SAM" id="SignalP"/>
    </source>
</evidence>
<comment type="caution">
    <text evidence="2">The sequence shown here is derived from an EMBL/GenBank/DDBJ whole genome shotgun (WGS) entry which is preliminary data.</text>
</comment>
<evidence type="ECO:0000313" key="3">
    <source>
        <dbReference type="Proteomes" id="UP000647133"/>
    </source>
</evidence>
<feature type="signal peptide" evidence="1">
    <location>
        <begin position="1"/>
        <end position="21"/>
    </location>
</feature>
<proteinExistence type="predicted"/>